<feature type="domain" description="RNB" evidence="12">
    <location>
        <begin position="206"/>
        <end position="529"/>
    </location>
</feature>
<keyword evidence="6 8" id="KW-0269">Exonuclease</keyword>
<proteinExistence type="inferred from homology"/>
<dbReference type="InterPro" id="IPR004476">
    <property type="entry name" value="RNase_II/RNase_R"/>
</dbReference>
<evidence type="ECO:0000256" key="1">
    <source>
        <dbReference type="ARBA" id="ARBA00001849"/>
    </source>
</evidence>
<evidence type="ECO:0000259" key="11">
    <source>
        <dbReference type="SMART" id="SM00357"/>
    </source>
</evidence>
<dbReference type="InterPro" id="IPR022966">
    <property type="entry name" value="RNase_II/R_CS"/>
</dbReference>
<evidence type="ECO:0000256" key="5">
    <source>
        <dbReference type="ARBA" id="ARBA00022801"/>
    </source>
</evidence>
<evidence type="ECO:0000313" key="14">
    <source>
        <dbReference type="Proteomes" id="UP000008305"/>
    </source>
</evidence>
<dbReference type="InterPro" id="IPR001900">
    <property type="entry name" value="RNase_II/R"/>
</dbReference>
<evidence type="ECO:0000256" key="6">
    <source>
        <dbReference type="ARBA" id="ARBA00022839"/>
    </source>
</evidence>
<accession>A0AA34RD35</accession>
<dbReference type="GO" id="GO:0006402">
    <property type="term" value="P:mRNA catabolic process"/>
    <property type="evidence" value="ECO:0007669"/>
    <property type="project" value="TreeGrafter"/>
</dbReference>
<comment type="subcellular location">
    <subcellularLocation>
        <location evidence="2 8">Cytoplasm</location>
    </subcellularLocation>
</comment>
<dbReference type="AlphaFoldDB" id="A0AA34RD35"/>
<dbReference type="Gene3D" id="2.40.50.140">
    <property type="entry name" value="Nucleic acid-binding proteins"/>
    <property type="match status" value="1"/>
</dbReference>
<dbReference type="SMART" id="SM00955">
    <property type="entry name" value="RNB"/>
    <property type="match status" value="1"/>
</dbReference>
<dbReference type="SUPFAM" id="SSF50249">
    <property type="entry name" value="Nucleic acid-binding proteins"/>
    <property type="match status" value="2"/>
</dbReference>
<evidence type="ECO:0000259" key="10">
    <source>
        <dbReference type="SMART" id="SM00316"/>
    </source>
</evidence>
<dbReference type="InterPro" id="IPR003029">
    <property type="entry name" value="S1_domain"/>
</dbReference>
<dbReference type="SMART" id="SM00316">
    <property type="entry name" value="S1"/>
    <property type="match status" value="1"/>
</dbReference>
<dbReference type="Pfam" id="PF08206">
    <property type="entry name" value="OB_RNB"/>
    <property type="match status" value="1"/>
</dbReference>
<feature type="region of interest" description="Disordered" evidence="9">
    <location>
        <begin position="652"/>
        <end position="674"/>
    </location>
</feature>
<dbReference type="HAMAP" id="MF_01895">
    <property type="entry name" value="RNase_R"/>
    <property type="match status" value="1"/>
</dbReference>
<dbReference type="SMART" id="SM00357">
    <property type="entry name" value="CSP"/>
    <property type="match status" value="1"/>
</dbReference>
<evidence type="ECO:0000256" key="9">
    <source>
        <dbReference type="SAM" id="MobiDB-lite"/>
    </source>
</evidence>
<reference evidence="13 14" key="1">
    <citation type="journal article" date="2011" name="J. Bacteriol.">
        <title>Genome sequence of the obligate intracellular animal pathogen Chlamydia pecorum E58.</title>
        <authorList>
            <person name="Mojica S."/>
            <person name="Huot Creasy H."/>
            <person name="Daugherty S."/>
            <person name="Read T.D."/>
            <person name="Kim T."/>
            <person name="Kaltenboeck B."/>
            <person name="Bavoil P."/>
            <person name="Myers G.S."/>
        </authorList>
    </citation>
    <scope>NUCLEOTIDE SEQUENCE [LARGE SCALE GENOMIC DNA]</scope>
    <source>
        <strain evidence="13 14">E58</strain>
    </source>
</reference>
<evidence type="ECO:0000256" key="8">
    <source>
        <dbReference type="HAMAP-Rule" id="MF_01895"/>
    </source>
</evidence>
<protein>
    <recommendedName>
        <fullName evidence="8">Ribonuclease R</fullName>
        <shortName evidence="8">RNase R</shortName>
        <ecNumber evidence="8">3.1.13.1</ecNumber>
    </recommendedName>
</protein>
<dbReference type="InterPro" id="IPR011805">
    <property type="entry name" value="RNase_R"/>
</dbReference>
<name>A0AA34RD35_CHLPE</name>
<keyword evidence="5 8" id="KW-0378">Hydrolase</keyword>
<feature type="compositionally biased region" description="Basic residues" evidence="9">
    <location>
        <begin position="660"/>
        <end position="674"/>
    </location>
</feature>
<dbReference type="PANTHER" id="PTHR23355:SF9">
    <property type="entry name" value="DIS3-LIKE EXONUCLEASE 2"/>
    <property type="match status" value="1"/>
</dbReference>
<gene>
    <name evidence="8" type="primary">rnr</name>
    <name evidence="13" type="ordered locus">G5S_0568</name>
</gene>
<dbReference type="PANTHER" id="PTHR23355">
    <property type="entry name" value="RIBONUCLEASE"/>
    <property type="match status" value="1"/>
</dbReference>
<dbReference type="GO" id="GO:0003723">
    <property type="term" value="F:RNA binding"/>
    <property type="evidence" value="ECO:0007669"/>
    <property type="project" value="UniProtKB-UniRule"/>
</dbReference>
<evidence type="ECO:0000256" key="7">
    <source>
        <dbReference type="ARBA" id="ARBA00022884"/>
    </source>
</evidence>
<dbReference type="RefSeq" id="WP_013712620.1">
    <property type="nucleotide sequence ID" value="NC_015408.1"/>
</dbReference>
<dbReference type="NCBIfam" id="TIGR00358">
    <property type="entry name" value="3_prime_RNase"/>
    <property type="match status" value="1"/>
</dbReference>
<keyword evidence="14" id="KW-1185">Reference proteome</keyword>
<organism evidence="13 14">
    <name type="scientific">Chlamydia pecorum (strain ATCC VR-628 / DSM 29919 / E58)</name>
    <name type="common">Chlamydophila pecorum</name>
    <dbReference type="NCBI Taxonomy" id="331635"/>
    <lineage>
        <taxon>Bacteria</taxon>
        <taxon>Pseudomonadati</taxon>
        <taxon>Chlamydiota</taxon>
        <taxon>Chlamydiia</taxon>
        <taxon>Chlamydiales</taxon>
        <taxon>Chlamydiaceae</taxon>
        <taxon>Chlamydia/Chlamydophila group</taxon>
        <taxon>Chlamydia</taxon>
    </lineage>
</organism>
<dbReference type="Pfam" id="PF00773">
    <property type="entry name" value="RNB"/>
    <property type="match status" value="1"/>
</dbReference>
<evidence type="ECO:0000256" key="4">
    <source>
        <dbReference type="ARBA" id="ARBA00022722"/>
    </source>
</evidence>
<keyword evidence="7 8" id="KW-0694">RNA-binding</keyword>
<keyword evidence="3 8" id="KW-0963">Cytoplasm</keyword>
<dbReference type="EMBL" id="CP002608">
    <property type="protein sequence ID" value="AEB41542.1"/>
    <property type="molecule type" value="Genomic_DNA"/>
</dbReference>
<dbReference type="InterPro" id="IPR011129">
    <property type="entry name" value="CSD"/>
</dbReference>
<sequence length="674" mass="76813">MKKSKKKAEKRRYKKSSSRILIPGTLFVHPKKRFGFVSPDHPEAHPYDIFIPERDLKRALDGDQVLVSIPSSSTHKEKIRGSITSVLSRGKATLVGTITALDSPLKAKVFISSFGETPIAAKLLPGRTYKIGDRVLLRTPPWTQKPAAKEPLPLEMKEFIGNINNAKADFSTIKAEYNLEEEFPEEALQEASQFSQKHITQTLRTRKDLRDLLCFTIDSVTAKDFDDAVSLTYDNNNNYILGVHIADVSHYVTPHSHLDKEAEKRCNSVYFPGKVIPMLPSALSDNLCSLKPNVDRLAVSVFMTFSKNGNLSDYQIFRSVIRSKYRMTYDEVDNILEKKQTHPISKTLHAMKSLSKKLADIREQRGCIRFVLPSYTMSLDNLQEPVALVENHQTDSHKLIEEFMLKANEIIAYHISHQGITLPFRIHEPPNDDNLISFQEIAKSMGFDITLTPTQEPDYQYLLQTTTSGHPLEQVIHSQFVRSMKTASYSIENKGHYGLKLDYYTHFTSPIRRYIDLIVHRLLFNPMAIDETRLELIVRSCSTQERITAKAESAFESIKKARFLSKFLQEQPNSVYPAYIITYSSEGLTFTVPEFYHEGFIPTAQLPKEYTLKKKTPIDSLPSHLKPGASLKVKLASVNLLTQEIIWTPVSNKSETPKTKEKKKRLPRKPKKKS</sequence>
<keyword evidence="4 8" id="KW-0540">Nuclease</keyword>
<evidence type="ECO:0000259" key="12">
    <source>
        <dbReference type="SMART" id="SM00955"/>
    </source>
</evidence>
<evidence type="ECO:0000313" key="13">
    <source>
        <dbReference type="EMBL" id="AEB41542.1"/>
    </source>
</evidence>
<dbReference type="GO" id="GO:0005829">
    <property type="term" value="C:cytosol"/>
    <property type="evidence" value="ECO:0007669"/>
    <property type="project" value="UniProtKB-ARBA"/>
</dbReference>
<dbReference type="Proteomes" id="UP000008305">
    <property type="component" value="Chromosome"/>
</dbReference>
<dbReference type="InterPro" id="IPR050180">
    <property type="entry name" value="RNR_Ribonuclease"/>
</dbReference>
<comment type="catalytic activity">
    <reaction evidence="1 8">
        <text>Exonucleolytic cleavage in the 3'- to 5'-direction to yield nucleoside 5'-phosphates.</text>
        <dbReference type="EC" id="3.1.13.1"/>
    </reaction>
</comment>
<dbReference type="InterPro" id="IPR013223">
    <property type="entry name" value="RNase_B_OB_dom"/>
</dbReference>
<feature type="domain" description="Cold-shock" evidence="11">
    <location>
        <begin position="23"/>
        <end position="87"/>
    </location>
</feature>
<feature type="domain" description="S1 motif" evidence="10">
    <location>
        <begin position="571"/>
        <end position="650"/>
    </location>
</feature>
<dbReference type="EC" id="3.1.13.1" evidence="8"/>
<dbReference type="KEGG" id="cpm:G5S_0568"/>
<dbReference type="PROSITE" id="PS01175">
    <property type="entry name" value="RIBONUCLEASE_II"/>
    <property type="match status" value="1"/>
</dbReference>
<evidence type="ECO:0000256" key="3">
    <source>
        <dbReference type="ARBA" id="ARBA00022490"/>
    </source>
</evidence>
<comment type="function">
    <text evidence="8">3'-5' exoribonuclease that releases 5'-nucleoside monophosphates and is involved in maturation of structured RNAs.</text>
</comment>
<dbReference type="GO" id="GO:0008859">
    <property type="term" value="F:exoribonuclease II activity"/>
    <property type="evidence" value="ECO:0007669"/>
    <property type="project" value="UniProtKB-UniRule"/>
</dbReference>
<comment type="similarity">
    <text evidence="8">Belongs to the RNR ribonuclease family. RNase R subfamily.</text>
</comment>
<evidence type="ECO:0000256" key="2">
    <source>
        <dbReference type="ARBA" id="ARBA00004496"/>
    </source>
</evidence>
<dbReference type="InterPro" id="IPR012340">
    <property type="entry name" value="NA-bd_OB-fold"/>
</dbReference>